<dbReference type="Gene3D" id="3.40.462.20">
    <property type="match status" value="1"/>
</dbReference>
<comment type="caution">
    <text evidence="6">The sequence shown here is derived from an EMBL/GenBank/DDBJ whole genome shotgun (WGS) entry which is preliminary data.</text>
</comment>
<name>A0A4V6QGE8_9MICO</name>
<reference evidence="6 7" key="1">
    <citation type="submission" date="2019-03" db="EMBL/GenBank/DDBJ databases">
        <title>Genomics of glacier-inhabiting Cryobacterium strains.</title>
        <authorList>
            <person name="Liu Q."/>
            <person name="Xin Y.-H."/>
        </authorList>
    </citation>
    <scope>NUCLEOTIDE SEQUENCE [LARGE SCALE GENOMIC DNA]</scope>
    <source>
        <strain evidence="6 7">CGMCC 1.10440</strain>
    </source>
</reference>
<dbReference type="GO" id="GO:0016491">
    <property type="term" value="F:oxidoreductase activity"/>
    <property type="evidence" value="ECO:0007669"/>
    <property type="project" value="UniProtKB-KW"/>
</dbReference>
<accession>A0A4V6QGE8</accession>
<evidence type="ECO:0000256" key="4">
    <source>
        <dbReference type="ARBA" id="ARBA00022827"/>
    </source>
</evidence>
<dbReference type="SUPFAM" id="SSF56176">
    <property type="entry name" value="FAD-binding/transporter-associated domain-like"/>
    <property type="match status" value="1"/>
</dbReference>
<dbReference type="GO" id="GO:0071949">
    <property type="term" value="F:FAD binding"/>
    <property type="evidence" value="ECO:0007669"/>
    <property type="project" value="InterPro"/>
</dbReference>
<keyword evidence="3" id="KW-0285">Flavoprotein</keyword>
<dbReference type="InterPro" id="IPR016167">
    <property type="entry name" value="FAD-bd_PCMH_sub1"/>
</dbReference>
<dbReference type="EMBL" id="SOFI01000003">
    <property type="protein sequence ID" value="TFB79948.1"/>
    <property type="molecule type" value="Genomic_DNA"/>
</dbReference>
<dbReference type="PANTHER" id="PTHR42973">
    <property type="entry name" value="BINDING OXIDOREDUCTASE, PUTATIVE (AFU_ORTHOLOGUE AFUA_1G17690)-RELATED"/>
    <property type="match status" value="1"/>
</dbReference>
<protein>
    <submittedName>
        <fullName evidence="6">FAD-binding oxidoreductase</fullName>
    </submittedName>
</protein>
<dbReference type="PANTHER" id="PTHR42973:SF39">
    <property type="entry name" value="FAD-BINDING PCMH-TYPE DOMAIN-CONTAINING PROTEIN"/>
    <property type="match status" value="1"/>
</dbReference>
<dbReference type="Pfam" id="PF01565">
    <property type="entry name" value="FAD_binding_4"/>
    <property type="match status" value="1"/>
</dbReference>
<dbReference type="PROSITE" id="PS51387">
    <property type="entry name" value="FAD_PCMH"/>
    <property type="match status" value="1"/>
</dbReference>
<evidence type="ECO:0000313" key="6">
    <source>
        <dbReference type="EMBL" id="TFB79948.1"/>
    </source>
</evidence>
<evidence type="ECO:0000256" key="3">
    <source>
        <dbReference type="ARBA" id="ARBA00022630"/>
    </source>
</evidence>
<dbReference type="InterPro" id="IPR050416">
    <property type="entry name" value="FAD-linked_Oxidoreductase"/>
</dbReference>
<dbReference type="RefSeq" id="WP_104095813.1">
    <property type="nucleotide sequence ID" value="NZ_JACHBP010000001.1"/>
</dbReference>
<dbReference type="Gene3D" id="3.30.465.10">
    <property type="match status" value="1"/>
</dbReference>
<organism evidence="6 7">
    <name type="scientific">Terrimesophilobacter mesophilus</name>
    <dbReference type="NCBI Taxonomy" id="433647"/>
    <lineage>
        <taxon>Bacteria</taxon>
        <taxon>Bacillati</taxon>
        <taxon>Actinomycetota</taxon>
        <taxon>Actinomycetes</taxon>
        <taxon>Micrococcales</taxon>
        <taxon>Microbacteriaceae</taxon>
        <taxon>Terrimesophilobacter</taxon>
    </lineage>
</organism>
<dbReference type="PROSITE" id="PS00862">
    <property type="entry name" value="OX2_COVAL_FAD"/>
    <property type="match status" value="1"/>
</dbReference>
<dbReference type="InterPro" id="IPR016169">
    <property type="entry name" value="FAD-bd_PCMH_sub2"/>
</dbReference>
<dbReference type="OrthoDB" id="9775082at2"/>
<dbReference type="InterPro" id="IPR016166">
    <property type="entry name" value="FAD-bd_PCMH"/>
</dbReference>
<comment type="similarity">
    <text evidence="2">Belongs to the oxygen-dependent FAD-linked oxidoreductase family.</text>
</comment>
<comment type="cofactor">
    <cofactor evidence="1">
        <name>FAD</name>
        <dbReference type="ChEBI" id="CHEBI:57692"/>
    </cofactor>
</comment>
<gene>
    <name evidence="6" type="ORF">E3N84_07760</name>
</gene>
<evidence type="ECO:0000313" key="7">
    <source>
        <dbReference type="Proteomes" id="UP000298488"/>
    </source>
</evidence>
<evidence type="ECO:0000256" key="2">
    <source>
        <dbReference type="ARBA" id="ARBA00005466"/>
    </source>
</evidence>
<dbReference type="InterPro" id="IPR006094">
    <property type="entry name" value="Oxid_FAD_bind_N"/>
</dbReference>
<proteinExistence type="inferred from homology"/>
<dbReference type="Proteomes" id="UP000298488">
    <property type="component" value="Unassembled WGS sequence"/>
</dbReference>
<dbReference type="Gene3D" id="3.30.43.10">
    <property type="entry name" value="Uridine Diphospho-n-acetylenolpyruvylglucosamine Reductase, domain 2"/>
    <property type="match status" value="1"/>
</dbReference>
<dbReference type="AlphaFoldDB" id="A0A4V6QGE8"/>
<evidence type="ECO:0000256" key="1">
    <source>
        <dbReference type="ARBA" id="ARBA00001974"/>
    </source>
</evidence>
<keyword evidence="7" id="KW-1185">Reference proteome</keyword>
<sequence length="456" mass="47447">MNPSPDLSDLRAHVAGTVLNPDDAGFAEEVSGFNLAASFHPLVAVGVTSEADVVEAVRFAARHDLPIRVLATGHGPAAPVTDGMLIVTRRLDSLHVDPETHIATVGAGLKWEAVQAAAAPFGLTAITGSSPDVGAIGLTLGGGIGPLARSHGYTSDYARSFRIVTRDGEAMTASATENPDLFWALRGGKGGLGVVTGMSIELVDLPLIYGGAVIFDTPHIETVLRGWIDWTTSAPDDVTTSIAIIRFPPAEFVPEPLRGRHAIALRFAYPGSAEDGERLVAPLRSLAPAIMDMIGELPTSKMGLIHNDPTDPLPAWDIGALLTGVDQELATVVLGQLGAGVQTPLMITELRHLGGRTAVDVPEGSAAGGRSGRFSLYSIGVPDPALFATVLPAAGGALSDALAPWVAPQTMVNFAGAFSSRAHFESAWPPEIFSRLETVRKAYDPAGLFTYGPAAG</sequence>
<dbReference type="InterPro" id="IPR036318">
    <property type="entry name" value="FAD-bd_PCMH-like_sf"/>
</dbReference>
<dbReference type="InterPro" id="IPR006093">
    <property type="entry name" value="Oxy_OxRdtase_FAD_BS"/>
</dbReference>
<keyword evidence="4" id="KW-0274">FAD</keyword>
<evidence type="ECO:0000256" key="5">
    <source>
        <dbReference type="ARBA" id="ARBA00023002"/>
    </source>
</evidence>
<keyword evidence="5" id="KW-0560">Oxidoreductase</keyword>